<keyword evidence="1" id="KW-1133">Transmembrane helix</keyword>
<sequence length="139" mass="16043">MTTFLYNVILQTTFFREVDILKKQIIKTILLFLISQVAVFLLSLLYNKEITLLHYINISFYIGSLFILISLLFFTVRSGFFDAVTKSFRQVFAGKNVKKSEIEEMTPPSEMISFNVLPFLLNGILVTGVMLLALYIYSF</sequence>
<evidence type="ECO:0000313" key="3">
    <source>
        <dbReference type="EMBL" id="RTR31541.1"/>
    </source>
</evidence>
<evidence type="ECO:0000256" key="1">
    <source>
        <dbReference type="SAM" id="Phobius"/>
    </source>
</evidence>
<feature type="transmembrane region" description="Helical" evidence="1">
    <location>
        <begin position="25"/>
        <end position="46"/>
    </location>
</feature>
<name>A0A3S0RLS5_9BACI</name>
<gene>
    <name evidence="3" type="ORF">EKG37_11745</name>
</gene>
<proteinExistence type="predicted"/>
<dbReference type="EMBL" id="RXNT01000008">
    <property type="protein sequence ID" value="RTR31541.1"/>
    <property type="molecule type" value="Genomic_DNA"/>
</dbReference>
<reference evidence="3 4" key="1">
    <citation type="submission" date="2018-12" db="EMBL/GenBank/DDBJ databases">
        <title>Bacillus yapensis draft genome sequence.</title>
        <authorList>
            <person name="Yu L."/>
            <person name="Xu X."/>
            <person name="Tang X."/>
        </authorList>
    </citation>
    <scope>NUCLEOTIDE SEQUENCE [LARGE SCALE GENOMIC DNA]</scope>
    <source>
        <strain evidence="3 4">XXST-01</strain>
    </source>
</reference>
<dbReference type="InterPro" id="IPR025007">
    <property type="entry name" value="DUF3899"/>
</dbReference>
<keyword evidence="1" id="KW-0812">Transmembrane</keyword>
<feature type="transmembrane region" description="Helical" evidence="1">
    <location>
        <begin position="58"/>
        <end position="76"/>
    </location>
</feature>
<evidence type="ECO:0000259" key="2">
    <source>
        <dbReference type="Pfam" id="PF13038"/>
    </source>
</evidence>
<dbReference type="AlphaFoldDB" id="A0A3S0RLS5"/>
<protein>
    <submittedName>
        <fullName evidence="3">DUF3899 domain-containing protein</fullName>
    </submittedName>
</protein>
<dbReference type="Pfam" id="PF13038">
    <property type="entry name" value="DUF3899"/>
    <property type="match status" value="1"/>
</dbReference>
<evidence type="ECO:0000313" key="4">
    <source>
        <dbReference type="Proteomes" id="UP000271374"/>
    </source>
</evidence>
<dbReference type="Proteomes" id="UP000271374">
    <property type="component" value="Unassembled WGS sequence"/>
</dbReference>
<accession>A0A3S0RLS5</accession>
<comment type="caution">
    <text evidence="3">The sequence shown here is derived from an EMBL/GenBank/DDBJ whole genome shotgun (WGS) entry which is preliminary data.</text>
</comment>
<dbReference type="OrthoDB" id="2989943at2"/>
<keyword evidence="1" id="KW-0472">Membrane</keyword>
<feature type="transmembrane region" description="Helical" evidence="1">
    <location>
        <begin position="116"/>
        <end position="137"/>
    </location>
</feature>
<organism evidence="3 4">
    <name type="scientific">Bacillus yapensis</name>
    <dbReference type="NCBI Taxonomy" id="2492960"/>
    <lineage>
        <taxon>Bacteria</taxon>
        <taxon>Bacillati</taxon>
        <taxon>Bacillota</taxon>
        <taxon>Bacilli</taxon>
        <taxon>Bacillales</taxon>
        <taxon>Bacillaceae</taxon>
        <taxon>Bacillus</taxon>
    </lineage>
</organism>
<feature type="domain" description="DUF3899" evidence="2">
    <location>
        <begin position="56"/>
        <end position="133"/>
    </location>
</feature>
<keyword evidence="4" id="KW-1185">Reference proteome</keyword>